<protein>
    <submittedName>
        <fullName evidence="2">Histidine phosphatase family protein</fullName>
    </submittedName>
</protein>
<dbReference type="SMART" id="SM00855">
    <property type="entry name" value="PGAM"/>
    <property type="match status" value="1"/>
</dbReference>
<dbReference type="RefSeq" id="WP_272179879.1">
    <property type="nucleotide sequence ID" value="NZ_JAQOMS010000002.1"/>
</dbReference>
<comment type="caution">
    <text evidence="2">The sequence shown here is derived from an EMBL/GenBank/DDBJ whole genome shotgun (WGS) entry which is preliminary data.</text>
</comment>
<dbReference type="InterPro" id="IPR029033">
    <property type="entry name" value="His_PPase_superfam"/>
</dbReference>
<feature type="chain" id="PRO_5045801509" evidence="1">
    <location>
        <begin position="33"/>
        <end position="192"/>
    </location>
</feature>
<feature type="signal peptide" evidence="1">
    <location>
        <begin position="1"/>
        <end position="32"/>
    </location>
</feature>
<dbReference type="PROSITE" id="PS51257">
    <property type="entry name" value="PROKAR_LIPOPROTEIN"/>
    <property type="match status" value="1"/>
</dbReference>
<dbReference type="CDD" id="cd07040">
    <property type="entry name" value="HP"/>
    <property type="match status" value="1"/>
</dbReference>
<dbReference type="Gene3D" id="3.40.50.1240">
    <property type="entry name" value="Phosphoglycerate mutase-like"/>
    <property type="match status" value="1"/>
</dbReference>
<dbReference type="Pfam" id="PF00300">
    <property type="entry name" value="His_Phos_1"/>
    <property type="match status" value="1"/>
</dbReference>
<evidence type="ECO:0000313" key="3">
    <source>
        <dbReference type="Proteomes" id="UP001528411"/>
    </source>
</evidence>
<keyword evidence="1" id="KW-0732">Signal</keyword>
<dbReference type="InterPro" id="IPR013078">
    <property type="entry name" value="His_Pase_superF_clade-1"/>
</dbReference>
<proteinExistence type="predicted"/>
<gene>
    <name evidence="2" type="ORF">PN838_04505</name>
</gene>
<sequence>MKINLFKHSTIFRHVLSTSVAIVLSVVVSSCANLGNAVNQKGITTSDLDKPNTVVYLTRHAEKQPTKIKDPELSAKGEETAKRLATYLQNSHLDVIYSTPFKRTRNTAKAVANQQDKDITELFLPAHEMARLITDMHSGQTILVVGHSNTTPALITQLGVSDKIEIAEDQFGELFIVTLNKGSVVSFKRVAY</sequence>
<dbReference type="InterPro" id="IPR050275">
    <property type="entry name" value="PGM_Phosphatase"/>
</dbReference>
<evidence type="ECO:0000256" key="1">
    <source>
        <dbReference type="SAM" id="SignalP"/>
    </source>
</evidence>
<organism evidence="2 3">
    <name type="scientific">Psychrosphaera algicola</name>
    <dbReference type="NCBI Taxonomy" id="3023714"/>
    <lineage>
        <taxon>Bacteria</taxon>
        <taxon>Pseudomonadati</taxon>
        <taxon>Pseudomonadota</taxon>
        <taxon>Gammaproteobacteria</taxon>
        <taxon>Alteromonadales</taxon>
        <taxon>Pseudoalteromonadaceae</taxon>
        <taxon>Psychrosphaera</taxon>
    </lineage>
</organism>
<dbReference type="Proteomes" id="UP001528411">
    <property type="component" value="Unassembled WGS sequence"/>
</dbReference>
<name>A0ABT5F9I9_9GAMM</name>
<dbReference type="SUPFAM" id="SSF53254">
    <property type="entry name" value="Phosphoglycerate mutase-like"/>
    <property type="match status" value="1"/>
</dbReference>
<dbReference type="PANTHER" id="PTHR48100">
    <property type="entry name" value="BROAD-SPECIFICITY PHOSPHATASE YOR283W-RELATED"/>
    <property type="match status" value="1"/>
</dbReference>
<evidence type="ECO:0000313" key="2">
    <source>
        <dbReference type="EMBL" id="MDC2888195.1"/>
    </source>
</evidence>
<keyword evidence="3" id="KW-1185">Reference proteome</keyword>
<accession>A0ABT5F9I9</accession>
<reference evidence="2 3" key="1">
    <citation type="submission" date="2023-01" db="EMBL/GenBank/DDBJ databases">
        <title>Psychrosphaera sp. nov., isolated from marine algae.</title>
        <authorList>
            <person name="Bayburt H."/>
            <person name="Choi B.J."/>
            <person name="Kim J.M."/>
            <person name="Choi D.G."/>
            <person name="Jeon C.O."/>
        </authorList>
    </citation>
    <scope>NUCLEOTIDE SEQUENCE [LARGE SCALE GENOMIC DNA]</scope>
    <source>
        <strain evidence="2 3">G1-22</strain>
    </source>
</reference>
<dbReference type="EMBL" id="JAQOMS010000002">
    <property type="protein sequence ID" value="MDC2888195.1"/>
    <property type="molecule type" value="Genomic_DNA"/>
</dbReference>